<dbReference type="STRING" id="946122.A0A0C2WGS6"/>
<sequence>CVTGLTVRHVGERFQRANGTIAYYFKEMTQIFSAPPFYTSYVKQPNTANPPSHFFRNNYKLWPWFQHALGAIDGSHIHAHPRGANRHLYRNRK</sequence>
<dbReference type="EMBL" id="KN818295">
    <property type="protein sequence ID" value="KIL60657.1"/>
    <property type="molecule type" value="Genomic_DNA"/>
</dbReference>
<evidence type="ECO:0000313" key="1">
    <source>
        <dbReference type="EMBL" id="KIL60657.1"/>
    </source>
</evidence>
<dbReference type="InParanoid" id="A0A0C2WGS6"/>
<keyword evidence="2" id="KW-1185">Reference proteome</keyword>
<proteinExistence type="predicted"/>
<dbReference type="HOGENOM" id="CLU_040082_6_1_1"/>
<evidence type="ECO:0000313" key="2">
    <source>
        <dbReference type="Proteomes" id="UP000054549"/>
    </source>
</evidence>
<reference evidence="1 2" key="1">
    <citation type="submission" date="2014-04" db="EMBL/GenBank/DDBJ databases">
        <title>Evolutionary Origins and Diversification of the Mycorrhizal Mutualists.</title>
        <authorList>
            <consortium name="DOE Joint Genome Institute"/>
            <consortium name="Mycorrhizal Genomics Consortium"/>
            <person name="Kohler A."/>
            <person name="Kuo A."/>
            <person name="Nagy L.G."/>
            <person name="Floudas D."/>
            <person name="Copeland A."/>
            <person name="Barry K.W."/>
            <person name="Cichocki N."/>
            <person name="Veneault-Fourrey C."/>
            <person name="LaButti K."/>
            <person name="Lindquist E.A."/>
            <person name="Lipzen A."/>
            <person name="Lundell T."/>
            <person name="Morin E."/>
            <person name="Murat C."/>
            <person name="Riley R."/>
            <person name="Ohm R."/>
            <person name="Sun H."/>
            <person name="Tunlid A."/>
            <person name="Henrissat B."/>
            <person name="Grigoriev I.V."/>
            <person name="Hibbett D.S."/>
            <person name="Martin F."/>
        </authorList>
    </citation>
    <scope>NUCLEOTIDE SEQUENCE [LARGE SCALE GENOMIC DNA]</scope>
    <source>
        <strain evidence="1 2">Koide BX008</strain>
    </source>
</reference>
<organism evidence="1 2">
    <name type="scientific">Amanita muscaria (strain Koide BX008)</name>
    <dbReference type="NCBI Taxonomy" id="946122"/>
    <lineage>
        <taxon>Eukaryota</taxon>
        <taxon>Fungi</taxon>
        <taxon>Dikarya</taxon>
        <taxon>Basidiomycota</taxon>
        <taxon>Agaricomycotina</taxon>
        <taxon>Agaricomycetes</taxon>
        <taxon>Agaricomycetidae</taxon>
        <taxon>Agaricales</taxon>
        <taxon>Pluteineae</taxon>
        <taxon>Amanitaceae</taxon>
        <taxon>Amanita</taxon>
    </lineage>
</organism>
<protein>
    <submittedName>
        <fullName evidence="1">Uncharacterized protein</fullName>
    </submittedName>
</protein>
<feature type="non-terminal residue" evidence="1">
    <location>
        <position position="93"/>
    </location>
</feature>
<feature type="non-terminal residue" evidence="1">
    <location>
        <position position="1"/>
    </location>
</feature>
<name>A0A0C2WGS6_AMAMK</name>
<dbReference type="OrthoDB" id="1681765at2759"/>
<accession>A0A0C2WGS6</accession>
<dbReference type="AlphaFoldDB" id="A0A0C2WGS6"/>
<dbReference type="Proteomes" id="UP000054549">
    <property type="component" value="Unassembled WGS sequence"/>
</dbReference>
<gene>
    <name evidence="1" type="ORF">M378DRAFT_40911</name>
</gene>